<evidence type="ECO:0000313" key="12">
    <source>
        <dbReference type="Proteomes" id="UP000314294"/>
    </source>
</evidence>
<evidence type="ECO:0000256" key="10">
    <source>
        <dbReference type="RuleBase" id="RU368004"/>
    </source>
</evidence>
<dbReference type="GO" id="GO:0141101">
    <property type="term" value="F:tRNA(Ser) (uridine(44)-2'-O-)-methyltransferase activity"/>
    <property type="evidence" value="ECO:0007669"/>
    <property type="project" value="UniProtKB-EC"/>
</dbReference>
<gene>
    <name evidence="11" type="primary">trmt44</name>
    <name evidence="11" type="ORF">EYF80_021868</name>
</gene>
<dbReference type="PANTHER" id="PTHR21210:SF0">
    <property type="entry name" value="TRNA (URACIL-O(2)-)-METHYLTRANSFERASE-RELATED"/>
    <property type="match status" value="1"/>
</dbReference>
<evidence type="ECO:0000256" key="4">
    <source>
        <dbReference type="ARBA" id="ARBA00022490"/>
    </source>
</evidence>
<evidence type="ECO:0000256" key="5">
    <source>
        <dbReference type="ARBA" id="ARBA00022603"/>
    </source>
</evidence>
<dbReference type="AlphaFoldDB" id="A0A4Z2HPY0"/>
<keyword evidence="8 10" id="KW-0819">tRNA processing</keyword>
<dbReference type="Proteomes" id="UP000314294">
    <property type="component" value="Unassembled WGS sequence"/>
</dbReference>
<dbReference type="SUPFAM" id="SSF53335">
    <property type="entry name" value="S-adenosyl-L-methionine-dependent methyltransferases"/>
    <property type="match status" value="1"/>
</dbReference>
<sequence length="369" mass="42152">MPKLFDIKFPGECKTLPDGFWSAVDVWIKKPHVVNKRLCGVKVTQSEEEGAEALRFLLDEDAALTDEVLLFIAGGASAARTHEEEKPWSLIIKTIIPKVNSYGTNLHKEVILKDFDRQLVTFLPFEEDAQGQVSLKRGNIHQLQLLHQDCEEWTLELHVLASDAWFSDGVAYPKLPWMSTDLMPKLVRWATECKSSEFKSTLSLLPVEKYSVMYQQLKEKYKAMVKIWPEVTDPEKFVYEDVAIATYLLVLWAEERAERGLTARQSFVDLGCGNGLLVHILANEGHPGKGIDVRKRKIWDMYGPQTLLEVSEPSPKKADRLLLMSVIIFSHETENPRRTLKVSFQPPSPPHCRRFVLWLAGTTTFNNFK</sequence>
<keyword evidence="5 10" id="KW-0489">Methyltransferase</keyword>
<organism evidence="11 12">
    <name type="scientific">Liparis tanakae</name>
    <name type="common">Tanaka's snailfish</name>
    <dbReference type="NCBI Taxonomy" id="230148"/>
    <lineage>
        <taxon>Eukaryota</taxon>
        <taxon>Metazoa</taxon>
        <taxon>Chordata</taxon>
        <taxon>Craniata</taxon>
        <taxon>Vertebrata</taxon>
        <taxon>Euteleostomi</taxon>
        <taxon>Actinopterygii</taxon>
        <taxon>Neopterygii</taxon>
        <taxon>Teleostei</taxon>
        <taxon>Neoteleostei</taxon>
        <taxon>Acanthomorphata</taxon>
        <taxon>Eupercaria</taxon>
        <taxon>Perciformes</taxon>
        <taxon>Cottioidei</taxon>
        <taxon>Cottales</taxon>
        <taxon>Liparidae</taxon>
        <taxon>Liparis</taxon>
    </lineage>
</organism>
<dbReference type="OrthoDB" id="10047021at2759"/>
<dbReference type="PANTHER" id="PTHR21210">
    <property type="entry name" value="TRNA (URACIL-O(2)-)-METHYLTRANSFERASE-RELATED"/>
    <property type="match status" value="1"/>
</dbReference>
<evidence type="ECO:0000256" key="8">
    <source>
        <dbReference type="ARBA" id="ARBA00022694"/>
    </source>
</evidence>
<keyword evidence="7 10" id="KW-0949">S-adenosyl-L-methionine</keyword>
<comment type="catalytic activity">
    <reaction evidence="9 10">
        <text>uridine(44) in tRNA(Ser) + S-adenosyl-L-methionine = 2'-O-methyluridine(44) in tRNA(Ser) + S-adenosyl-L-homocysteine + H(+)</text>
        <dbReference type="Rhea" id="RHEA:43100"/>
        <dbReference type="Rhea" id="RHEA-COMP:10339"/>
        <dbReference type="Rhea" id="RHEA-COMP:10340"/>
        <dbReference type="ChEBI" id="CHEBI:15378"/>
        <dbReference type="ChEBI" id="CHEBI:57856"/>
        <dbReference type="ChEBI" id="CHEBI:59789"/>
        <dbReference type="ChEBI" id="CHEBI:65315"/>
        <dbReference type="ChEBI" id="CHEBI:74478"/>
        <dbReference type="EC" id="2.1.1.211"/>
    </reaction>
</comment>
<evidence type="ECO:0000256" key="2">
    <source>
        <dbReference type="ARBA" id="ARBA00004496"/>
    </source>
</evidence>
<evidence type="ECO:0000256" key="7">
    <source>
        <dbReference type="ARBA" id="ARBA00022691"/>
    </source>
</evidence>
<evidence type="ECO:0000256" key="9">
    <source>
        <dbReference type="ARBA" id="ARBA00047957"/>
    </source>
</evidence>
<comment type="function">
    <text evidence="1">Probable adenosyl-L-methionine (AdoMet)-dependent tRNA (uracil-O(2)-)-methyltransferase.</text>
</comment>
<evidence type="ECO:0000256" key="1">
    <source>
        <dbReference type="ARBA" id="ARBA00002778"/>
    </source>
</evidence>
<evidence type="ECO:0000256" key="6">
    <source>
        <dbReference type="ARBA" id="ARBA00022679"/>
    </source>
</evidence>
<protein>
    <recommendedName>
        <fullName evidence="10">tRNA (uracil-O(2)-)-methyltransferase</fullName>
        <ecNumber evidence="10">2.1.1.211</ecNumber>
    </recommendedName>
</protein>
<proteinExistence type="inferred from homology"/>
<dbReference type="GO" id="GO:0030488">
    <property type="term" value="P:tRNA methylation"/>
    <property type="evidence" value="ECO:0007669"/>
    <property type="project" value="UniProtKB-UniRule"/>
</dbReference>
<accession>A0A4Z2HPY0</accession>
<keyword evidence="12" id="KW-1185">Reference proteome</keyword>
<keyword evidence="4 10" id="KW-0963">Cytoplasm</keyword>
<comment type="caution">
    <text evidence="11">The sequence shown here is derived from an EMBL/GenBank/DDBJ whole genome shotgun (WGS) entry which is preliminary data.</text>
</comment>
<dbReference type="EMBL" id="SRLO01000197">
    <property type="protein sequence ID" value="TNN67899.1"/>
    <property type="molecule type" value="Genomic_DNA"/>
</dbReference>
<dbReference type="InterPro" id="IPR011671">
    <property type="entry name" value="tRNA_uracil_MeTrfase"/>
</dbReference>
<evidence type="ECO:0000256" key="3">
    <source>
        <dbReference type="ARBA" id="ARBA00009056"/>
    </source>
</evidence>
<keyword evidence="6 10" id="KW-0808">Transferase</keyword>
<dbReference type="GO" id="GO:0005737">
    <property type="term" value="C:cytoplasm"/>
    <property type="evidence" value="ECO:0007669"/>
    <property type="project" value="UniProtKB-SubCell"/>
</dbReference>
<comment type="function">
    <text evidence="10">Adenosyl-L-methionine (AdoMet)-dependent tRNA (uracil-O(2)-)-methyltransferase.</text>
</comment>
<name>A0A4Z2HPY0_9TELE</name>
<reference evidence="11 12" key="1">
    <citation type="submission" date="2019-03" db="EMBL/GenBank/DDBJ databases">
        <title>First draft genome of Liparis tanakae, snailfish: a comprehensive survey of snailfish specific genes.</title>
        <authorList>
            <person name="Kim W."/>
            <person name="Song I."/>
            <person name="Jeong J.-H."/>
            <person name="Kim D."/>
            <person name="Kim S."/>
            <person name="Ryu S."/>
            <person name="Song J.Y."/>
            <person name="Lee S.K."/>
        </authorList>
    </citation>
    <scope>NUCLEOTIDE SEQUENCE [LARGE SCALE GENOMIC DNA]</scope>
    <source>
        <tissue evidence="11">Muscle</tissue>
    </source>
</reference>
<comment type="similarity">
    <text evidence="3 10">Belongs to the TRM44 family.</text>
</comment>
<evidence type="ECO:0000313" key="11">
    <source>
        <dbReference type="EMBL" id="TNN67899.1"/>
    </source>
</evidence>
<dbReference type="Pfam" id="PF07757">
    <property type="entry name" value="AdoMet_MTase"/>
    <property type="match status" value="1"/>
</dbReference>
<dbReference type="EC" id="2.1.1.211" evidence="10"/>
<comment type="subcellular location">
    <subcellularLocation>
        <location evidence="2 10">Cytoplasm</location>
    </subcellularLocation>
</comment>
<dbReference type="InterPro" id="IPR029063">
    <property type="entry name" value="SAM-dependent_MTases_sf"/>
</dbReference>